<gene>
    <name evidence="1" type="ORF">SPV1_13367</name>
</gene>
<dbReference type="InParanoid" id="Q0EXC6"/>
<proteinExistence type="predicted"/>
<dbReference type="Proteomes" id="UP000005297">
    <property type="component" value="Unassembled WGS sequence"/>
</dbReference>
<evidence type="ECO:0000313" key="2">
    <source>
        <dbReference type="Proteomes" id="UP000005297"/>
    </source>
</evidence>
<reference evidence="1 2" key="1">
    <citation type="submission" date="2006-09" db="EMBL/GenBank/DDBJ databases">
        <authorList>
            <person name="Emerson D."/>
            <person name="Ferriera S."/>
            <person name="Johnson J."/>
            <person name="Kravitz S."/>
            <person name="Halpern A."/>
            <person name="Remington K."/>
            <person name="Beeson K."/>
            <person name="Tran B."/>
            <person name="Rogers Y.-H."/>
            <person name="Friedman R."/>
            <person name="Venter J.C."/>
        </authorList>
    </citation>
    <scope>NUCLEOTIDE SEQUENCE [LARGE SCALE GENOMIC DNA]</scope>
    <source>
        <strain evidence="1 2">PV-1</strain>
    </source>
</reference>
<dbReference type="AlphaFoldDB" id="Q0EXC6"/>
<accession>Q0EXC6</accession>
<comment type="caution">
    <text evidence="1">The sequence shown here is derived from an EMBL/GenBank/DDBJ whole genome shotgun (WGS) entry which is preliminary data.</text>
</comment>
<dbReference type="OrthoDB" id="5296901at2"/>
<protein>
    <submittedName>
        <fullName evidence="1">Uncharacterized protein</fullName>
    </submittedName>
</protein>
<name>Q0EXC6_9PROT</name>
<organism evidence="1 2">
    <name type="scientific">Mariprofundus ferrooxydans PV-1</name>
    <dbReference type="NCBI Taxonomy" id="314345"/>
    <lineage>
        <taxon>Bacteria</taxon>
        <taxon>Pseudomonadati</taxon>
        <taxon>Pseudomonadota</taxon>
        <taxon>Candidatius Mariprofundia</taxon>
        <taxon>Mariprofundales</taxon>
        <taxon>Mariprofundaceae</taxon>
        <taxon>Mariprofundus</taxon>
    </lineage>
</organism>
<dbReference type="STRING" id="314344.AL013_09645"/>
<dbReference type="RefSeq" id="WP_009850186.1">
    <property type="nucleotide sequence ID" value="NZ_DS022294.1"/>
</dbReference>
<sequence>MSSIDTTYDSAQTWFDAAMERGTTLDPELIRQRQAIADAHNACNDICDTTMLADQQLYIQGYMELEEYQRYLLLKHGKP</sequence>
<evidence type="ECO:0000313" key="1">
    <source>
        <dbReference type="EMBL" id="EAU53990.1"/>
    </source>
</evidence>
<keyword evidence="2" id="KW-1185">Reference proteome</keyword>
<dbReference type="HOGENOM" id="CLU_2601871_0_0_0"/>
<dbReference type="EMBL" id="AATS01000014">
    <property type="protein sequence ID" value="EAU53990.1"/>
    <property type="molecule type" value="Genomic_DNA"/>
</dbReference>